<feature type="disulfide bond" evidence="2">
    <location>
        <begin position="128"/>
        <end position="140"/>
    </location>
</feature>
<evidence type="ECO:0000256" key="4">
    <source>
        <dbReference type="SAM" id="MobiDB-lite"/>
    </source>
</evidence>
<dbReference type="AlphaFoldDB" id="A0AAW1UNC2"/>
<dbReference type="InterPro" id="IPR043504">
    <property type="entry name" value="Peptidase_S1_PA_chymotrypsin"/>
</dbReference>
<evidence type="ECO:0000313" key="9">
    <source>
        <dbReference type="Proteomes" id="UP001431783"/>
    </source>
</evidence>
<evidence type="ECO:0000256" key="1">
    <source>
        <dbReference type="ARBA" id="ARBA00023157"/>
    </source>
</evidence>
<dbReference type="PROSITE" id="PS50068">
    <property type="entry name" value="LDLRA_2"/>
    <property type="match status" value="4"/>
</dbReference>
<feature type="disulfide bond" evidence="2">
    <location>
        <begin position="91"/>
        <end position="109"/>
    </location>
</feature>
<dbReference type="InterPro" id="IPR002172">
    <property type="entry name" value="LDrepeatLR_classA_rpt"/>
</dbReference>
<dbReference type="Pfam" id="PF00057">
    <property type="entry name" value="Ldl_recept_a"/>
    <property type="match status" value="4"/>
</dbReference>
<feature type="disulfide bond" evidence="2">
    <location>
        <begin position="84"/>
        <end position="96"/>
    </location>
</feature>
<protein>
    <submittedName>
        <fullName evidence="8">Uncharacterized protein</fullName>
    </submittedName>
</protein>
<dbReference type="PROSITE" id="PS50240">
    <property type="entry name" value="TRYPSIN_DOM"/>
    <property type="match status" value="2"/>
</dbReference>
<evidence type="ECO:0000256" key="2">
    <source>
        <dbReference type="PROSITE-ProRule" id="PRU00124"/>
    </source>
</evidence>
<dbReference type="EMBL" id="JARQZJ010000093">
    <property type="protein sequence ID" value="KAK9884599.1"/>
    <property type="molecule type" value="Genomic_DNA"/>
</dbReference>
<feature type="disulfide bond" evidence="2">
    <location>
        <begin position="135"/>
        <end position="153"/>
    </location>
</feature>
<dbReference type="CDD" id="cd00190">
    <property type="entry name" value="Tryp_SPc"/>
    <property type="match status" value="1"/>
</dbReference>
<feature type="domain" description="Peptidase S1" evidence="6">
    <location>
        <begin position="372"/>
        <end position="629"/>
    </location>
</feature>
<dbReference type="Gene3D" id="2.10.70.10">
    <property type="entry name" value="Complement Module, domain 1"/>
    <property type="match status" value="1"/>
</dbReference>
<name>A0AAW1UNC2_9CUCU</name>
<dbReference type="InterPro" id="IPR023415">
    <property type="entry name" value="LDLR_class-A_CS"/>
</dbReference>
<keyword evidence="9" id="KW-1185">Reference proteome</keyword>
<evidence type="ECO:0000259" key="6">
    <source>
        <dbReference type="PROSITE" id="PS50240"/>
    </source>
</evidence>
<feature type="domain" description="Sushi" evidence="7">
    <location>
        <begin position="775"/>
        <end position="844"/>
    </location>
</feature>
<keyword evidence="3" id="KW-0768">Sushi</keyword>
<evidence type="ECO:0000313" key="8">
    <source>
        <dbReference type="EMBL" id="KAK9884599.1"/>
    </source>
</evidence>
<dbReference type="Proteomes" id="UP001431783">
    <property type="component" value="Unassembled WGS sequence"/>
</dbReference>
<dbReference type="PANTHER" id="PTHR24252">
    <property type="entry name" value="ACROSIN-RELATED"/>
    <property type="match status" value="1"/>
</dbReference>
<dbReference type="SUPFAM" id="SSF57535">
    <property type="entry name" value="Complement control module/SCR domain"/>
    <property type="match status" value="1"/>
</dbReference>
<dbReference type="PANTHER" id="PTHR24252:SF7">
    <property type="entry name" value="HYALIN"/>
    <property type="match status" value="1"/>
</dbReference>
<comment type="caution">
    <text evidence="3">Lacks conserved residue(s) required for the propagation of feature annotation.</text>
</comment>
<dbReference type="FunFam" id="2.40.10.10:FF:000068">
    <property type="entry name" value="transmembrane protease serine 2"/>
    <property type="match status" value="1"/>
</dbReference>
<dbReference type="Gene3D" id="2.40.10.10">
    <property type="entry name" value="Trypsin-like serine proteases"/>
    <property type="match status" value="2"/>
</dbReference>
<keyword evidence="1 3" id="KW-1015">Disulfide bond</keyword>
<dbReference type="PROSITE" id="PS50923">
    <property type="entry name" value="SUSHI"/>
    <property type="match status" value="1"/>
</dbReference>
<sequence length="1082" mass="120404">MLVLINLSVWICVILSAHASDTGSVSSIQENTRSGLYRQRRQTNCDGFKCRTSGECINEDNYCDGHVDCADGSDETTRCKSLTCPGYLFRCKYGACIDKKKECDGKNDCKDGSDESSSKCTNIANAKCKTEQFRCTSGQCIMEDYKCDGTPQCTDKSDETSATCSRITCPGYTFKCAYGACISRKGLCNGISDCLDNSDESVELCGDTGQGTTVSVPVTPATATPPSGGKRPPPVTAHGSCVLPPKIDNGGWSIWINPEMFDYRPGDRVISGTLLEIKCRSGKLDPSVPQCAQTCPKLESTASTIITCTNRGIEVDCSQAVSHTKARYSCAPFHELSTMHNILYCLDGSWDLTKPSCTAVCGQKNVKIKELIIGGEIVKRGSYPWTVALYRKKDESFVHVCGASLISQRVIVTAAHCVTNREGKKYSEDIYRVAAGKYYRAYEDKRDTDAEFSEIEKIFVYDRYKGSTFDFEADIAVLVAKEAFNTTQFIQRVCVDWDQSSYYESRLLGTNGTVTGWGYTVRGDEPSPILKEISLPYVDFTQCYTAMPDDYKKYVRSDKMCAGVLDKGIGVCEGDSGGGLTFVRHENNRYYLRGIVSVAPQVSGSCNENEYALYTKVSSYIDFIASIERSYRKNKNSNEITQFTYREFLQTKPDCKYFQLSIHDNTYINFSGCRSATNRVKIIVCLQRIIVITICEDETLWLCSKHIQHIPLDVFNFKYTGCFFKCSKNIRFGLHRQRRQVNCDGKNQFNCSSLLDVKPTSTLGEKKPTAVTEQVNCVLPSNIQNGRWKIMGNSTVSNYQPGDRVPTITLLEIECNKGFKLDGSSPVILCSAGTWLPSVPVCVKTCPQLKSTATTIVTCMNKGITVNCSEAVSHTVARFNCDVFHELTTTYNKLLCYDGTWDQPKPVCAPVCGLKNEEMKKLIIGGNTSTVRRGSHPWSVALYRKKNNLFEHVCGASLISAKLILTAAHCVTNREGKKNSEANYRVAAGKYFRAYDDKRDTDAQFSEIEKIFVPERYRGSILDFESDFAVLVAKVPFKTTAFVQRVCVDWNSNANYETRLLNSKGTVVGWGYTVQKMNLLKS</sequence>
<proteinExistence type="predicted"/>
<dbReference type="CDD" id="cd00112">
    <property type="entry name" value="LDLa"/>
    <property type="match status" value="4"/>
</dbReference>
<dbReference type="PRINTS" id="PR00261">
    <property type="entry name" value="LDLRECEPTOR"/>
</dbReference>
<dbReference type="SMART" id="SM00032">
    <property type="entry name" value="CCP"/>
    <property type="match status" value="4"/>
</dbReference>
<dbReference type="CDD" id="cd00033">
    <property type="entry name" value="CCP"/>
    <property type="match status" value="1"/>
</dbReference>
<feature type="chain" id="PRO_5043788760" evidence="5">
    <location>
        <begin position="20"/>
        <end position="1082"/>
    </location>
</feature>
<accession>A0AAW1UNC2</accession>
<evidence type="ECO:0000256" key="3">
    <source>
        <dbReference type="PROSITE-ProRule" id="PRU00302"/>
    </source>
</evidence>
<dbReference type="InterPro" id="IPR018114">
    <property type="entry name" value="TRYPSIN_HIS"/>
</dbReference>
<dbReference type="InterPro" id="IPR036055">
    <property type="entry name" value="LDL_receptor-like_sf"/>
</dbReference>
<dbReference type="PROSITE" id="PS00134">
    <property type="entry name" value="TRYPSIN_HIS"/>
    <property type="match status" value="2"/>
</dbReference>
<feature type="domain" description="Peptidase S1" evidence="6">
    <location>
        <begin position="923"/>
        <end position="1082"/>
    </location>
</feature>
<dbReference type="InterPro" id="IPR009003">
    <property type="entry name" value="Peptidase_S1_PA"/>
</dbReference>
<feature type="disulfide bond" evidence="2">
    <location>
        <begin position="176"/>
        <end position="194"/>
    </location>
</feature>
<organism evidence="8 9">
    <name type="scientific">Henosepilachna vigintioctopunctata</name>
    <dbReference type="NCBI Taxonomy" id="420089"/>
    <lineage>
        <taxon>Eukaryota</taxon>
        <taxon>Metazoa</taxon>
        <taxon>Ecdysozoa</taxon>
        <taxon>Arthropoda</taxon>
        <taxon>Hexapoda</taxon>
        <taxon>Insecta</taxon>
        <taxon>Pterygota</taxon>
        <taxon>Neoptera</taxon>
        <taxon>Endopterygota</taxon>
        <taxon>Coleoptera</taxon>
        <taxon>Polyphaga</taxon>
        <taxon>Cucujiformia</taxon>
        <taxon>Coccinelloidea</taxon>
        <taxon>Coccinellidae</taxon>
        <taxon>Epilachninae</taxon>
        <taxon>Epilachnini</taxon>
        <taxon>Henosepilachna</taxon>
    </lineage>
</organism>
<feature type="disulfide bond" evidence="2">
    <location>
        <begin position="169"/>
        <end position="181"/>
    </location>
</feature>
<dbReference type="InterPro" id="IPR035976">
    <property type="entry name" value="Sushi/SCR/CCP_sf"/>
</dbReference>
<feature type="region of interest" description="Disordered" evidence="4">
    <location>
        <begin position="216"/>
        <end position="235"/>
    </location>
</feature>
<evidence type="ECO:0000256" key="5">
    <source>
        <dbReference type="SAM" id="SignalP"/>
    </source>
</evidence>
<dbReference type="SUPFAM" id="SSF50494">
    <property type="entry name" value="Trypsin-like serine proteases"/>
    <property type="match status" value="2"/>
</dbReference>
<dbReference type="SMART" id="SM00192">
    <property type="entry name" value="LDLa"/>
    <property type="match status" value="4"/>
</dbReference>
<dbReference type="SMART" id="SM00020">
    <property type="entry name" value="Tryp_SPc"/>
    <property type="match status" value="1"/>
</dbReference>
<reference evidence="8 9" key="1">
    <citation type="submission" date="2023-03" db="EMBL/GenBank/DDBJ databases">
        <title>Genome insight into feeding habits of ladybird beetles.</title>
        <authorList>
            <person name="Li H.-S."/>
            <person name="Huang Y.-H."/>
            <person name="Pang H."/>
        </authorList>
    </citation>
    <scope>NUCLEOTIDE SEQUENCE [LARGE SCALE GENOMIC DNA]</scope>
    <source>
        <strain evidence="8">SYSU_2023b</strain>
        <tissue evidence="8">Whole body</tissue>
    </source>
</reference>
<dbReference type="PROSITE" id="PS01209">
    <property type="entry name" value="LDLRA_1"/>
    <property type="match status" value="3"/>
</dbReference>
<dbReference type="GO" id="GO:0006508">
    <property type="term" value="P:proteolysis"/>
    <property type="evidence" value="ECO:0007669"/>
    <property type="project" value="InterPro"/>
</dbReference>
<dbReference type="SUPFAM" id="SSF57424">
    <property type="entry name" value="LDL receptor-like module"/>
    <property type="match status" value="4"/>
</dbReference>
<dbReference type="Gene3D" id="4.10.400.10">
    <property type="entry name" value="Low-density Lipoprotein Receptor"/>
    <property type="match status" value="4"/>
</dbReference>
<dbReference type="Pfam" id="PF00089">
    <property type="entry name" value="Trypsin"/>
    <property type="match status" value="2"/>
</dbReference>
<keyword evidence="5" id="KW-0732">Signal</keyword>
<dbReference type="InterPro" id="IPR000436">
    <property type="entry name" value="Sushi_SCR_CCP_dom"/>
</dbReference>
<feature type="signal peptide" evidence="5">
    <location>
        <begin position="1"/>
        <end position="19"/>
    </location>
</feature>
<gene>
    <name evidence="8" type="ORF">WA026_007439</name>
</gene>
<dbReference type="Pfam" id="PF00084">
    <property type="entry name" value="Sushi"/>
    <property type="match status" value="1"/>
</dbReference>
<dbReference type="InterPro" id="IPR001254">
    <property type="entry name" value="Trypsin_dom"/>
</dbReference>
<feature type="disulfide bond" evidence="3">
    <location>
        <begin position="815"/>
        <end position="842"/>
    </location>
</feature>
<comment type="caution">
    <text evidence="8">The sequence shown here is derived from an EMBL/GenBank/DDBJ whole genome shotgun (WGS) entry which is preliminary data.</text>
</comment>
<feature type="compositionally biased region" description="Low complexity" evidence="4">
    <location>
        <begin position="216"/>
        <end position="229"/>
    </location>
</feature>
<dbReference type="GO" id="GO:0004252">
    <property type="term" value="F:serine-type endopeptidase activity"/>
    <property type="evidence" value="ECO:0007669"/>
    <property type="project" value="InterPro"/>
</dbReference>
<evidence type="ECO:0000259" key="7">
    <source>
        <dbReference type="PROSITE" id="PS50923"/>
    </source>
</evidence>